<keyword evidence="2" id="KW-1133">Transmembrane helix</keyword>
<protein>
    <submittedName>
        <fullName evidence="4">Saccharopine dehydrogenase</fullName>
    </submittedName>
</protein>
<dbReference type="GO" id="GO:0005886">
    <property type="term" value="C:plasma membrane"/>
    <property type="evidence" value="ECO:0007669"/>
    <property type="project" value="TreeGrafter"/>
</dbReference>
<sequence>MKKLDREEMNRPYDLIVYGATGYLGSLVVQYLWTHGPPALQWAVAGRSEQKLATLVNSLDQSQSHRKLPHVMVATLSAEDLGRMASQARLVVNTVGPFCKYGTPIVAACIEHSTAYVDSTGEHIWTQQLAAQWHEKAMANKAIIIPQCAVESSPPDLMTFLLAQSLRRPLGPIIFTIQHSWTGYSGGTIASILASLEMYSLRQMMAAGAPRASCIPDAGPHRPHPAPNLPVRRDPFLGDLTFNPSAIADQAVVMRTWSLLQRYGDNAERYGDRFSFQGYTAAQSRLQAWSSFLIMSVAAVCALLFPPFRWLLRWLAPQPGTGPQLKPEEKHFVEWKATVAADGVDVSEPSALGVMRMNTDVYSVCATLVSEAALTLLQVLDGKEEGSMAQKLGGGIFTPASLGMPYVQRLEKAGLQWKVTEINGEEEQ</sequence>
<keyword evidence="5" id="KW-1185">Reference proteome</keyword>
<dbReference type="SUPFAM" id="SSF51735">
    <property type="entry name" value="NAD(P)-binding Rossmann-fold domains"/>
    <property type="match status" value="1"/>
</dbReference>
<dbReference type="GO" id="GO:0009247">
    <property type="term" value="P:glycolipid biosynthetic process"/>
    <property type="evidence" value="ECO:0007669"/>
    <property type="project" value="TreeGrafter"/>
</dbReference>
<evidence type="ECO:0000259" key="3">
    <source>
        <dbReference type="Pfam" id="PF03435"/>
    </source>
</evidence>
<dbReference type="PANTHER" id="PTHR12286">
    <property type="entry name" value="SACCHAROPINE DEHYDROGENASE-LIKE OXIDOREDUCTASE"/>
    <property type="match status" value="1"/>
</dbReference>
<evidence type="ECO:0000313" key="5">
    <source>
        <dbReference type="Proteomes" id="UP000231358"/>
    </source>
</evidence>
<dbReference type="Pfam" id="PF03435">
    <property type="entry name" value="Sacchrp_dh_NADP"/>
    <property type="match status" value="1"/>
</dbReference>
<comment type="similarity">
    <text evidence="1">Belongs to the saccharopine dehydrogenase family.</text>
</comment>
<dbReference type="Gene3D" id="3.40.50.720">
    <property type="entry name" value="NAD(P)-binding Rossmann-like Domain"/>
    <property type="match status" value="1"/>
</dbReference>
<feature type="domain" description="Saccharopine dehydrogenase NADP binding" evidence="3">
    <location>
        <begin position="16"/>
        <end position="133"/>
    </location>
</feature>
<proteinExistence type="inferred from homology"/>
<gene>
    <name evidence="4" type="ORF">AARAC_003583</name>
</gene>
<dbReference type="AlphaFoldDB" id="A0A2G7FET9"/>
<reference evidence="4 5" key="1">
    <citation type="submission" date="2017-05" db="EMBL/GenBank/DDBJ databases">
        <title>Genome sequence for an aflatoxigenic pathogen of Argentinian peanut, Aspergillus arachidicola.</title>
        <authorList>
            <person name="Moore G."/>
            <person name="Beltz S.B."/>
            <person name="Mack B.M."/>
        </authorList>
    </citation>
    <scope>NUCLEOTIDE SEQUENCE [LARGE SCALE GENOMIC DNA]</scope>
    <source>
        <strain evidence="4 5">CBS 117610</strain>
    </source>
</reference>
<dbReference type="InterPro" id="IPR036291">
    <property type="entry name" value="NAD(P)-bd_dom_sf"/>
</dbReference>
<name>A0A2G7FET9_9EURO</name>
<evidence type="ECO:0000256" key="1">
    <source>
        <dbReference type="ARBA" id="ARBA00038048"/>
    </source>
</evidence>
<accession>A0A2G7FET9</accession>
<dbReference type="PANTHER" id="PTHR12286:SF5">
    <property type="entry name" value="SACCHAROPINE DEHYDROGENASE-LIKE OXIDOREDUCTASE"/>
    <property type="match status" value="1"/>
</dbReference>
<evidence type="ECO:0000313" key="4">
    <source>
        <dbReference type="EMBL" id="PIG78999.1"/>
    </source>
</evidence>
<organism evidence="4 5">
    <name type="scientific">Aspergillus arachidicola</name>
    <dbReference type="NCBI Taxonomy" id="656916"/>
    <lineage>
        <taxon>Eukaryota</taxon>
        <taxon>Fungi</taxon>
        <taxon>Dikarya</taxon>
        <taxon>Ascomycota</taxon>
        <taxon>Pezizomycotina</taxon>
        <taxon>Eurotiomycetes</taxon>
        <taxon>Eurotiomycetidae</taxon>
        <taxon>Eurotiales</taxon>
        <taxon>Aspergillaceae</taxon>
        <taxon>Aspergillus</taxon>
        <taxon>Aspergillus subgen. Circumdati</taxon>
    </lineage>
</organism>
<dbReference type="InterPro" id="IPR051276">
    <property type="entry name" value="Saccharopine_DH-like_oxidrdct"/>
</dbReference>
<dbReference type="EMBL" id="NEXV01000715">
    <property type="protein sequence ID" value="PIG78999.1"/>
    <property type="molecule type" value="Genomic_DNA"/>
</dbReference>
<keyword evidence="2" id="KW-0812">Transmembrane</keyword>
<dbReference type="Proteomes" id="UP000231358">
    <property type="component" value="Unassembled WGS sequence"/>
</dbReference>
<keyword evidence="2" id="KW-0472">Membrane</keyword>
<feature type="transmembrane region" description="Helical" evidence="2">
    <location>
        <begin position="12"/>
        <end position="33"/>
    </location>
</feature>
<dbReference type="GO" id="GO:0005739">
    <property type="term" value="C:mitochondrion"/>
    <property type="evidence" value="ECO:0007669"/>
    <property type="project" value="TreeGrafter"/>
</dbReference>
<dbReference type="GO" id="GO:0005811">
    <property type="term" value="C:lipid droplet"/>
    <property type="evidence" value="ECO:0007669"/>
    <property type="project" value="TreeGrafter"/>
</dbReference>
<dbReference type="InterPro" id="IPR005097">
    <property type="entry name" value="Sacchrp_dh_NADP-bd"/>
</dbReference>
<evidence type="ECO:0000256" key="2">
    <source>
        <dbReference type="SAM" id="Phobius"/>
    </source>
</evidence>
<comment type="caution">
    <text evidence="4">The sequence shown here is derived from an EMBL/GenBank/DDBJ whole genome shotgun (WGS) entry which is preliminary data.</text>
</comment>